<feature type="transmembrane region" description="Helical" evidence="8">
    <location>
        <begin position="306"/>
        <end position="323"/>
    </location>
</feature>
<name>A0ABY7WJS3_9SPHI</name>
<keyword evidence="5 8" id="KW-0812">Transmembrane</keyword>
<dbReference type="PANTHER" id="PTHR33908">
    <property type="entry name" value="MANNOSYLTRANSFERASE YKCB-RELATED"/>
    <property type="match status" value="1"/>
</dbReference>
<evidence type="ECO:0000313" key="11">
    <source>
        <dbReference type="Proteomes" id="UP001221558"/>
    </source>
</evidence>
<proteinExistence type="predicted"/>
<dbReference type="PANTHER" id="PTHR33908:SF11">
    <property type="entry name" value="MEMBRANE PROTEIN"/>
    <property type="match status" value="1"/>
</dbReference>
<feature type="transmembrane region" description="Helical" evidence="8">
    <location>
        <begin position="242"/>
        <end position="269"/>
    </location>
</feature>
<evidence type="ECO:0000256" key="2">
    <source>
        <dbReference type="ARBA" id="ARBA00022475"/>
    </source>
</evidence>
<protein>
    <submittedName>
        <fullName evidence="10">Glycosyltransferase family 39 protein</fullName>
        <ecNumber evidence="10">2.4.-.-</ecNumber>
    </submittedName>
</protein>
<feature type="domain" description="Glycosyltransferase RgtA/B/C/D-like" evidence="9">
    <location>
        <begin position="50"/>
        <end position="214"/>
    </location>
</feature>
<accession>A0ABY7WJS3</accession>
<evidence type="ECO:0000259" key="9">
    <source>
        <dbReference type="Pfam" id="PF13231"/>
    </source>
</evidence>
<keyword evidence="7 8" id="KW-0472">Membrane</keyword>
<dbReference type="GO" id="GO:0016757">
    <property type="term" value="F:glycosyltransferase activity"/>
    <property type="evidence" value="ECO:0007669"/>
    <property type="project" value="UniProtKB-KW"/>
</dbReference>
<evidence type="ECO:0000256" key="8">
    <source>
        <dbReference type="SAM" id="Phobius"/>
    </source>
</evidence>
<keyword evidence="6 8" id="KW-1133">Transmembrane helix</keyword>
<dbReference type="EMBL" id="CP117880">
    <property type="protein sequence ID" value="WDF69755.1"/>
    <property type="molecule type" value="Genomic_DNA"/>
</dbReference>
<reference evidence="10 11" key="1">
    <citation type="submission" date="2023-02" db="EMBL/GenBank/DDBJ databases">
        <title>Genome sequence of Sphingobacterium sp. KACC 22765.</title>
        <authorList>
            <person name="Kim S."/>
            <person name="Heo J."/>
            <person name="Kwon S.-W."/>
        </authorList>
    </citation>
    <scope>NUCLEOTIDE SEQUENCE [LARGE SCALE GENOMIC DNA]</scope>
    <source>
        <strain evidence="10 11">KACC 22765</strain>
    </source>
</reference>
<dbReference type="InterPro" id="IPR038731">
    <property type="entry name" value="RgtA/B/C-like"/>
</dbReference>
<evidence type="ECO:0000256" key="6">
    <source>
        <dbReference type="ARBA" id="ARBA00022989"/>
    </source>
</evidence>
<dbReference type="Pfam" id="PF13231">
    <property type="entry name" value="PMT_2"/>
    <property type="match status" value="1"/>
</dbReference>
<organism evidence="10 11">
    <name type="scientific">Sphingobacterium oryzagri</name>
    <dbReference type="NCBI Taxonomy" id="3025669"/>
    <lineage>
        <taxon>Bacteria</taxon>
        <taxon>Pseudomonadati</taxon>
        <taxon>Bacteroidota</taxon>
        <taxon>Sphingobacteriia</taxon>
        <taxon>Sphingobacteriales</taxon>
        <taxon>Sphingobacteriaceae</taxon>
        <taxon>Sphingobacterium</taxon>
    </lineage>
</organism>
<evidence type="ECO:0000256" key="1">
    <source>
        <dbReference type="ARBA" id="ARBA00004651"/>
    </source>
</evidence>
<feature type="transmembrane region" description="Helical" evidence="8">
    <location>
        <begin position="72"/>
        <end position="90"/>
    </location>
</feature>
<feature type="transmembrane region" description="Helical" evidence="8">
    <location>
        <begin position="102"/>
        <end position="124"/>
    </location>
</feature>
<evidence type="ECO:0000313" key="10">
    <source>
        <dbReference type="EMBL" id="WDF69755.1"/>
    </source>
</evidence>
<feature type="transmembrane region" description="Helical" evidence="8">
    <location>
        <begin position="281"/>
        <end position="300"/>
    </location>
</feature>
<evidence type="ECO:0000256" key="7">
    <source>
        <dbReference type="ARBA" id="ARBA00023136"/>
    </source>
</evidence>
<dbReference type="Proteomes" id="UP001221558">
    <property type="component" value="Chromosome"/>
</dbReference>
<gene>
    <name evidence="10" type="ORF">PQ465_05085</name>
</gene>
<evidence type="ECO:0000256" key="5">
    <source>
        <dbReference type="ARBA" id="ARBA00022692"/>
    </source>
</evidence>
<keyword evidence="11" id="KW-1185">Reference proteome</keyword>
<feature type="transmembrane region" description="Helical" evidence="8">
    <location>
        <begin position="344"/>
        <end position="362"/>
    </location>
</feature>
<evidence type="ECO:0000256" key="3">
    <source>
        <dbReference type="ARBA" id="ARBA00022676"/>
    </source>
</evidence>
<dbReference type="InterPro" id="IPR050297">
    <property type="entry name" value="LipidA_mod_glycosyltrf_83"/>
</dbReference>
<sequence>MCTNDFKAKINWLIILMTSIRCICACLVELGNDEVYYYTYAAQLDWNHFDHPPLVGVLIRFFTLNLHGVNDFSMRLGAIVSAAAATWLIAQIGMLIKNERTGFIAAILYNASIYTGIIAGLFILPDSPAVLFWLASIYTFLNLLREPDQSKQNWLFTLTGLWIGLATMSKVHGCFLWLGILGYIVFCKKTLLRSKGLYIGFMITAIVIMPIFIWNIQHDFITYRFHGDRVAWQGFEINLQTFAVALIGQFMYANPLVALLAAGMIWAYCHKETFLDRTTTHFLLWLSVPIIGLTTIISLFKPVLPHWSGPGLLAIMLLTASWVDERLAISAKMSKGRSMINSMLYLNIVVMLLAVALVRYYPGTLGKKDEKHAGEGDFTLDMYGWRNFAEKFQQVQAKTGKLPLLVDKWFIGGHLYYYVARPLNMPVVSYGSLHDLHKFAWLMEKGDCLMPGSSAYYVAASNYYKDPRALYPDLFEEITLLAKIPETRSGKVTRYWYIYKLERAKTTLGTSVWY</sequence>
<keyword evidence="3 10" id="KW-0328">Glycosyltransferase</keyword>
<evidence type="ECO:0000256" key="4">
    <source>
        <dbReference type="ARBA" id="ARBA00022679"/>
    </source>
</evidence>
<comment type="subcellular location">
    <subcellularLocation>
        <location evidence="1">Cell membrane</location>
        <topology evidence="1">Multi-pass membrane protein</topology>
    </subcellularLocation>
</comment>
<keyword evidence="4 10" id="KW-0808">Transferase</keyword>
<feature type="transmembrane region" description="Helical" evidence="8">
    <location>
        <begin position="161"/>
        <end position="185"/>
    </location>
</feature>
<feature type="transmembrane region" description="Helical" evidence="8">
    <location>
        <begin position="12"/>
        <end position="30"/>
    </location>
</feature>
<dbReference type="EC" id="2.4.-.-" evidence="10"/>
<feature type="transmembrane region" description="Helical" evidence="8">
    <location>
        <begin position="197"/>
        <end position="216"/>
    </location>
</feature>
<keyword evidence="2" id="KW-1003">Cell membrane</keyword>
<dbReference type="RefSeq" id="WP_274268467.1">
    <property type="nucleotide sequence ID" value="NZ_CP117880.1"/>
</dbReference>